<proteinExistence type="predicted"/>
<dbReference type="InterPro" id="IPR029026">
    <property type="entry name" value="tRNA_m1G_MTases_N"/>
</dbReference>
<dbReference type="AlphaFoldDB" id="A0AAD7XKL7"/>
<name>A0AAD7XKL7_9STRA</name>
<dbReference type="GO" id="GO:0000049">
    <property type="term" value="F:tRNA binding"/>
    <property type="evidence" value="ECO:0007669"/>
    <property type="project" value="UniProtKB-KW"/>
</dbReference>
<dbReference type="SUPFAM" id="SSF75217">
    <property type="entry name" value="alpha/beta knot"/>
    <property type="match status" value="1"/>
</dbReference>
<dbReference type="Proteomes" id="UP001230188">
    <property type="component" value="Unassembled WGS sequence"/>
</dbReference>
<keyword evidence="2" id="KW-0489">Methyltransferase</keyword>
<accession>A0AAD7XKL7</accession>
<dbReference type="PANTHER" id="PTHR43453">
    <property type="entry name" value="RRNA METHYLASE-LIKE"/>
    <property type="match status" value="1"/>
</dbReference>
<evidence type="ECO:0000259" key="8">
    <source>
        <dbReference type="Pfam" id="PF00588"/>
    </source>
</evidence>
<dbReference type="PANTHER" id="PTHR43453:SF1">
    <property type="entry name" value="TRNA_RRNA METHYLTRANSFERASE SPOU TYPE DOMAIN-CONTAINING PROTEIN"/>
    <property type="match status" value="1"/>
</dbReference>
<dbReference type="GO" id="GO:0008173">
    <property type="term" value="F:RNA methyltransferase activity"/>
    <property type="evidence" value="ECO:0007669"/>
    <property type="project" value="InterPro"/>
</dbReference>
<dbReference type="EMBL" id="JAQMWT010000415">
    <property type="protein sequence ID" value="KAJ8601619.1"/>
    <property type="molecule type" value="Genomic_DNA"/>
</dbReference>
<evidence type="ECO:0000313" key="10">
    <source>
        <dbReference type="Proteomes" id="UP001230188"/>
    </source>
</evidence>
<dbReference type="InterPro" id="IPR033671">
    <property type="entry name" value="TrmH"/>
</dbReference>
<evidence type="ECO:0000256" key="5">
    <source>
        <dbReference type="ARBA" id="ARBA00022694"/>
    </source>
</evidence>
<keyword evidence="5" id="KW-0819">tRNA processing</keyword>
<sequence>MSLTGDRFRSVLSRRRGGITLALENVRKENVALVARTAEALGVASLHLVYTRDMDAHLRGFGMVSEATRAAQLSRVSRSATDWLDITAHSSVDACVSRLGLDGFDNLVATAPDADTSLYDEAADDWALDRVALLFGSEGHGLSREFLGLATHRVSVPLSGMTQSLNVAACAAIVLGECLRRRDAAGAERPLAPPERHRLEATLLRGPGVPLRYHNKASVKAQARRYKPIFEAQKRREEDEDRPS</sequence>
<evidence type="ECO:0000313" key="9">
    <source>
        <dbReference type="EMBL" id="KAJ8601619.1"/>
    </source>
</evidence>
<dbReference type="Pfam" id="PF00588">
    <property type="entry name" value="SpoU_methylase"/>
    <property type="match status" value="1"/>
</dbReference>
<dbReference type="InterPro" id="IPR001537">
    <property type="entry name" value="SpoU_MeTrfase"/>
</dbReference>
<gene>
    <name evidence="9" type="ORF">CTAYLR_007261</name>
</gene>
<evidence type="ECO:0000256" key="7">
    <source>
        <dbReference type="SAM" id="MobiDB-lite"/>
    </source>
</evidence>
<dbReference type="GO" id="GO:0002938">
    <property type="term" value="P:tRNA guanine ribose methylation"/>
    <property type="evidence" value="ECO:0007669"/>
    <property type="project" value="TreeGrafter"/>
</dbReference>
<evidence type="ECO:0000256" key="3">
    <source>
        <dbReference type="ARBA" id="ARBA00022679"/>
    </source>
</evidence>
<reference evidence="9" key="1">
    <citation type="submission" date="2023-01" db="EMBL/GenBank/DDBJ databases">
        <title>Metagenome sequencing of chrysophaentin producing Chrysophaeum taylorii.</title>
        <authorList>
            <person name="Davison J."/>
            <person name="Bewley C."/>
        </authorList>
    </citation>
    <scope>NUCLEOTIDE SEQUENCE</scope>
    <source>
        <strain evidence="9">NIES-1699</strain>
    </source>
</reference>
<evidence type="ECO:0000256" key="1">
    <source>
        <dbReference type="ARBA" id="ARBA00022555"/>
    </source>
</evidence>
<evidence type="ECO:0000256" key="4">
    <source>
        <dbReference type="ARBA" id="ARBA00022691"/>
    </source>
</evidence>
<dbReference type="Gene3D" id="3.40.1280.10">
    <property type="match status" value="1"/>
</dbReference>
<protein>
    <recommendedName>
        <fullName evidence="8">tRNA/rRNA methyltransferase SpoU type domain-containing protein</fullName>
    </recommendedName>
</protein>
<keyword evidence="3" id="KW-0808">Transferase</keyword>
<evidence type="ECO:0000256" key="2">
    <source>
        <dbReference type="ARBA" id="ARBA00022603"/>
    </source>
</evidence>
<keyword evidence="4" id="KW-0949">S-adenosyl-L-methionine</keyword>
<keyword evidence="1" id="KW-0820">tRNA-binding</keyword>
<comment type="caution">
    <text evidence="9">The sequence shown here is derived from an EMBL/GenBank/DDBJ whole genome shotgun (WGS) entry which is preliminary data.</text>
</comment>
<evidence type="ECO:0000256" key="6">
    <source>
        <dbReference type="ARBA" id="ARBA00022884"/>
    </source>
</evidence>
<organism evidence="9 10">
    <name type="scientific">Chrysophaeum taylorii</name>
    <dbReference type="NCBI Taxonomy" id="2483200"/>
    <lineage>
        <taxon>Eukaryota</taxon>
        <taxon>Sar</taxon>
        <taxon>Stramenopiles</taxon>
        <taxon>Ochrophyta</taxon>
        <taxon>Pelagophyceae</taxon>
        <taxon>Pelagomonadales</taxon>
        <taxon>Pelagomonadaceae</taxon>
        <taxon>Chrysophaeum</taxon>
    </lineage>
</organism>
<feature type="region of interest" description="Disordered" evidence="7">
    <location>
        <begin position="219"/>
        <end position="244"/>
    </location>
</feature>
<feature type="compositionally biased region" description="Basic and acidic residues" evidence="7">
    <location>
        <begin position="232"/>
        <end position="244"/>
    </location>
</feature>
<keyword evidence="6" id="KW-0694">RNA-binding</keyword>
<feature type="domain" description="tRNA/rRNA methyltransferase SpoU type" evidence="8">
    <location>
        <begin position="20"/>
        <end position="175"/>
    </location>
</feature>
<dbReference type="InterPro" id="IPR029028">
    <property type="entry name" value="Alpha/beta_knot_MTases"/>
</dbReference>
<keyword evidence="10" id="KW-1185">Reference proteome</keyword>